<dbReference type="Proteomes" id="UP000267606">
    <property type="component" value="Unassembled WGS sequence"/>
</dbReference>
<protein>
    <submittedName>
        <fullName evidence="1 3">Uncharacterized protein</fullName>
    </submittedName>
</protein>
<evidence type="ECO:0000313" key="3">
    <source>
        <dbReference type="WBParaSite" id="OFLC_0001606501-mRNA-1"/>
    </source>
</evidence>
<proteinExistence type="predicted"/>
<keyword evidence="2" id="KW-1185">Reference proteome</keyword>
<gene>
    <name evidence="1" type="ORF">OFLC_LOCUS16052</name>
</gene>
<name>A0A183I8J0_9BILA</name>
<sequence length="116" mass="13383">MSSLNNFNISAVLKLFVILAKKSQIERGGEKGKGQFRLLILSIFDLSKLFSNGKGEKRGRSRGELTRGCTWDYARITLKCVSNFFCVMCRDWDDFLIYHCKYSKGMSERKITLRIV</sequence>
<dbReference type="EMBL" id="UZAJ01043795">
    <property type="protein sequence ID" value="VDP26537.1"/>
    <property type="molecule type" value="Genomic_DNA"/>
</dbReference>
<dbReference type="WBParaSite" id="OFLC_0001606501-mRNA-1">
    <property type="protein sequence ID" value="OFLC_0001606501-mRNA-1"/>
    <property type="gene ID" value="OFLC_0001606501"/>
</dbReference>
<reference evidence="3" key="1">
    <citation type="submission" date="2016-06" db="UniProtKB">
        <authorList>
            <consortium name="WormBaseParasite"/>
        </authorList>
    </citation>
    <scope>IDENTIFICATION</scope>
</reference>
<evidence type="ECO:0000313" key="1">
    <source>
        <dbReference type="EMBL" id="VDP26537.1"/>
    </source>
</evidence>
<accession>A0A183I8J0</accession>
<organism evidence="3">
    <name type="scientific">Onchocerca flexuosa</name>
    <dbReference type="NCBI Taxonomy" id="387005"/>
    <lineage>
        <taxon>Eukaryota</taxon>
        <taxon>Metazoa</taxon>
        <taxon>Ecdysozoa</taxon>
        <taxon>Nematoda</taxon>
        <taxon>Chromadorea</taxon>
        <taxon>Rhabditida</taxon>
        <taxon>Spirurina</taxon>
        <taxon>Spiruromorpha</taxon>
        <taxon>Filarioidea</taxon>
        <taxon>Onchocercidae</taxon>
        <taxon>Onchocerca</taxon>
    </lineage>
</organism>
<reference evidence="1 2" key="2">
    <citation type="submission" date="2018-11" db="EMBL/GenBank/DDBJ databases">
        <authorList>
            <consortium name="Pathogen Informatics"/>
        </authorList>
    </citation>
    <scope>NUCLEOTIDE SEQUENCE [LARGE SCALE GENOMIC DNA]</scope>
</reference>
<evidence type="ECO:0000313" key="2">
    <source>
        <dbReference type="Proteomes" id="UP000267606"/>
    </source>
</evidence>
<dbReference type="AlphaFoldDB" id="A0A183I8J0"/>